<accession>A0ABU1H9C0</accession>
<evidence type="ECO:0008006" key="4">
    <source>
        <dbReference type="Google" id="ProtNLM"/>
    </source>
</evidence>
<reference evidence="2 3" key="1">
    <citation type="submission" date="2023-04" db="EMBL/GenBank/DDBJ databases">
        <title>A long-awaited taxogenomic arrangement of the family Halomonadaceae.</title>
        <authorList>
            <person name="De La Haba R."/>
            <person name="Chuvochina M."/>
            <person name="Wittouck S."/>
            <person name="Arahal D.R."/>
            <person name="Sanchez-Porro C."/>
            <person name="Hugenholtz P."/>
            <person name="Ventosa A."/>
        </authorList>
    </citation>
    <scope>NUCLEOTIDE SEQUENCE [LARGE SCALE GENOMIC DNA]</scope>
    <source>
        <strain evidence="2 3">DSM 21020</strain>
    </source>
</reference>
<evidence type="ECO:0000256" key="1">
    <source>
        <dbReference type="SAM" id="Coils"/>
    </source>
</evidence>
<keyword evidence="3" id="KW-1185">Reference proteome</keyword>
<comment type="caution">
    <text evidence="2">The sequence shown here is derived from an EMBL/GenBank/DDBJ whole genome shotgun (WGS) entry which is preliminary data.</text>
</comment>
<feature type="coiled-coil region" evidence="1">
    <location>
        <begin position="156"/>
        <end position="232"/>
    </location>
</feature>
<proteinExistence type="predicted"/>
<dbReference type="EMBL" id="JARWAN010000047">
    <property type="protein sequence ID" value="MDR5900456.1"/>
    <property type="molecule type" value="Genomic_DNA"/>
</dbReference>
<evidence type="ECO:0000313" key="3">
    <source>
        <dbReference type="Proteomes" id="UP001254564"/>
    </source>
</evidence>
<keyword evidence="1" id="KW-0175">Coiled coil</keyword>
<organism evidence="2 3">
    <name type="scientific">Vreelandella vilamensis</name>
    <dbReference type="NCBI Taxonomy" id="531309"/>
    <lineage>
        <taxon>Bacteria</taxon>
        <taxon>Pseudomonadati</taxon>
        <taxon>Pseudomonadota</taxon>
        <taxon>Gammaproteobacteria</taxon>
        <taxon>Oceanospirillales</taxon>
        <taxon>Halomonadaceae</taxon>
        <taxon>Vreelandella</taxon>
    </lineage>
</organism>
<sequence length="252" mass="29040">MQPVTHIRSDEARHIHATLVAALGTESVPNQWMVFMRTVREQLPDVLSKGRPSKKAIESSPIGALGFSTWHKMCEAPIEEGGLGLPWSTWRQWSRAWAVVQRYPALESAPLTAAEVNKLAADTQAAGEDMPTDIRGIEAFQERQKERREAARQETHVKLKERLAALEDDLAASREETIRKEGRLDEMGLHLQHIEQELADEKERRQRYQYQMVQLESQVKNLKERNEYLESEMLLHPQRGLIRWLRGLFSSK</sequence>
<name>A0ABU1H9C0_9GAMM</name>
<gene>
    <name evidence="2" type="ORF">QC823_15945</name>
</gene>
<evidence type="ECO:0000313" key="2">
    <source>
        <dbReference type="EMBL" id="MDR5900456.1"/>
    </source>
</evidence>
<protein>
    <recommendedName>
        <fullName evidence="4">KfrA N-terminal DNA-binding domain-containing protein</fullName>
    </recommendedName>
</protein>
<dbReference type="Proteomes" id="UP001254564">
    <property type="component" value="Unassembled WGS sequence"/>
</dbReference>
<dbReference type="RefSeq" id="WP_309657331.1">
    <property type="nucleotide sequence ID" value="NZ_JARWAN010000047.1"/>
</dbReference>